<name>A0AAE3GBJ8_9PSEU</name>
<accession>A0AAE3GBJ8</accession>
<comment type="caution">
    <text evidence="1">The sequence shown here is derived from an EMBL/GenBank/DDBJ whole genome shotgun (WGS) entry which is preliminary data.</text>
</comment>
<gene>
    <name evidence="1" type="ORF">LX83_000909</name>
</gene>
<evidence type="ECO:0000313" key="2">
    <source>
        <dbReference type="Proteomes" id="UP001206128"/>
    </source>
</evidence>
<dbReference type="Proteomes" id="UP001206128">
    <property type="component" value="Unassembled WGS sequence"/>
</dbReference>
<dbReference type="EMBL" id="JAMTCK010000002">
    <property type="protein sequence ID" value="MCP2164069.1"/>
    <property type="molecule type" value="Genomic_DNA"/>
</dbReference>
<reference evidence="1" key="1">
    <citation type="submission" date="2022-06" db="EMBL/GenBank/DDBJ databases">
        <title>Genomic Encyclopedia of Archaeal and Bacterial Type Strains, Phase II (KMG-II): from individual species to whole genera.</title>
        <authorList>
            <person name="Goeker M."/>
        </authorList>
    </citation>
    <scope>NUCLEOTIDE SEQUENCE</scope>
    <source>
        <strain evidence="1">DSM 43935</strain>
    </source>
</reference>
<protein>
    <submittedName>
        <fullName evidence="1">Uncharacterized protein</fullName>
    </submittedName>
</protein>
<evidence type="ECO:0000313" key="1">
    <source>
        <dbReference type="EMBL" id="MCP2164069.1"/>
    </source>
</evidence>
<sequence>MVLVAAVTSACAGPETASDQPAAQPGAGMGVRVLVRDMNLRPEGVDCAGAGPYLYLHRSAPFEVRDGGGAALARGELPSGTSVRALPEDLGVDRIPTFCQFTFSVTVPDRTGYQLVVDDAAPIDLAVNRDDPASPILVGVIP</sequence>
<dbReference type="AlphaFoldDB" id="A0AAE3GBJ8"/>
<organism evidence="1 2">
    <name type="scientific">Goodfellowiella coeruleoviolacea</name>
    <dbReference type="NCBI Taxonomy" id="334858"/>
    <lineage>
        <taxon>Bacteria</taxon>
        <taxon>Bacillati</taxon>
        <taxon>Actinomycetota</taxon>
        <taxon>Actinomycetes</taxon>
        <taxon>Pseudonocardiales</taxon>
        <taxon>Pseudonocardiaceae</taxon>
        <taxon>Goodfellowiella</taxon>
    </lineage>
</organism>
<proteinExistence type="predicted"/>
<dbReference type="RefSeq" id="WP_253767369.1">
    <property type="nucleotide sequence ID" value="NZ_JAMTCK010000002.1"/>
</dbReference>
<keyword evidence="2" id="KW-1185">Reference proteome</keyword>